<sequence>MKAVKDRITKEREELALAARPLVEWVRKNGT</sequence>
<evidence type="ECO:0000313" key="1">
    <source>
        <dbReference type="EMBL" id="ETJ26172.1"/>
    </source>
</evidence>
<dbReference type="EMBL" id="AZMM01017496">
    <property type="protein sequence ID" value="ETJ26172.1"/>
    <property type="molecule type" value="Genomic_DNA"/>
</dbReference>
<proteinExistence type="predicted"/>
<reference evidence="1" key="1">
    <citation type="submission" date="2013-12" db="EMBL/GenBank/DDBJ databases">
        <title>A Varibaculum cambriense genome reconstructed from a premature infant gut community with otherwise low bacterial novelty that shifts toward anaerobic metabolism during the third week of life.</title>
        <authorList>
            <person name="Brown C.T."/>
            <person name="Sharon I."/>
            <person name="Thomas B.C."/>
            <person name="Castelle C.J."/>
            <person name="Morowitz M.J."/>
            <person name="Banfield J.F."/>
        </authorList>
    </citation>
    <scope>NUCLEOTIDE SEQUENCE</scope>
</reference>
<dbReference type="AlphaFoldDB" id="W1X714"/>
<name>W1X714_9ZZZZ</name>
<comment type="caution">
    <text evidence="1">The sequence shown here is derived from an EMBL/GenBank/DDBJ whole genome shotgun (WGS) entry which is preliminary data.</text>
</comment>
<gene>
    <name evidence="1" type="ORF">Q604_UNBC17496G0001</name>
</gene>
<organism evidence="1">
    <name type="scientific">human gut metagenome</name>
    <dbReference type="NCBI Taxonomy" id="408170"/>
    <lineage>
        <taxon>unclassified sequences</taxon>
        <taxon>metagenomes</taxon>
        <taxon>organismal metagenomes</taxon>
    </lineage>
</organism>
<accession>W1X714</accession>
<protein>
    <submittedName>
        <fullName evidence="1">Uncharacterized protein</fullName>
    </submittedName>
</protein>
<feature type="non-terminal residue" evidence="1">
    <location>
        <position position="31"/>
    </location>
</feature>